<dbReference type="InterPro" id="IPR003661">
    <property type="entry name" value="HisK_dim/P_dom"/>
</dbReference>
<dbReference type="Gene3D" id="3.30.450.20">
    <property type="entry name" value="PAS domain"/>
    <property type="match status" value="5"/>
</dbReference>
<keyword evidence="7" id="KW-0547">Nucleotide-binding</keyword>
<dbReference type="KEGG" id="muc:MuYL_1215"/>
<evidence type="ECO:0000259" key="13">
    <source>
        <dbReference type="PROSITE" id="PS50112"/>
    </source>
</evidence>
<dbReference type="Pfam" id="PF08448">
    <property type="entry name" value="PAS_4"/>
    <property type="match status" value="1"/>
</dbReference>
<dbReference type="PROSITE" id="PS50109">
    <property type="entry name" value="HIS_KIN"/>
    <property type="match status" value="1"/>
</dbReference>
<keyword evidence="10" id="KW-0902">Two-component regulatory system</keyword>
<dbReference type="PANTHER" id="PTHR43304">
    <property type="entry name" value="PHYTOCHROME-LIKE PROTEIN CPH1"/>
    <property type="match status" value="1"/>
</dbReference>
<dbReference type="InterPro" id="IPR036097">
    <property type="entry name" value="HisK_dim/P_sf"/>
</dbReference>
<dbReference type="Gene3D" id="3.30.565.10">
    <property type="entry name" value="Histidine kinase-like ATPase, C-terminal domain"/>
    <property type="match status" value="1"/>
</dbReference>
<dbReference type="InterPro" id="IPR004358">
    <property type="entry name" value="Sig_transdc_His_kin-like_C"/>
</dbReference>
<evidence type="ECO:0000256" key="9">
    <source>
        <dbReference type="ARBA" id="ARBA00022840"/>
    </source>
</evidence>
<feature type="domain" description="Histidine kinase" evidence="12">
    <location>
        <begin position="652"/>
        <end position="868"/>
    </location>
</feature>
<evidence type="ECO:0000259" key="12">
    <source>
        <dbReference type="PROSITE" id="PS50109"/>
    </source>
</evidence>
<dbReference type="CDD" id="cd00075">
    <property type="entry name" value="HATPase"/>
    <property type="match status" value="1"/>
</dbReference>
<comment type="catalytic activity">
    <reaction evidence="1">
        <text>ATP + protein L-histidine = ADP + protein N-phospho-L-histidine.</text>
        <dbReference type="EC" id="2.7.13.3"/>
    </reaction>
</comment>
<dbReference type="InterPro" id="IPR013656">
    <property type="entry name" value="PAS_4"/>
</dbReference>
<dbReference type="InterPro" id="IPR000700">
    <property type="entry name" value="PAS-assoc_C"/>
</dbReference>
<sequence>MTNPFAEAQQFNALIQASPVATAIYTGPDVTICMVNQLMLNLWDRDAAVIGKPLEKALPELEGQPFIGLLKNVFQTGETYETRESKAELLRDGQLRTFYFDFTYKPIPGPDGKIAYIFHTAVDITQMVEARNQLADTKEWLTLSLSSAGTGTWDLDTLNNTVRWDARCRELFGFAGDEHIPYDAALSCIHPADEPAVRQAVINALNPKADDQYDIRYRTIGQKDGRLRWVHCKGKAYFNGEGLAYRFAGTVYDITEEVHARQRERQLLRLVDDNANHMTIADMSGQLIYMNHAAKHLVGVLETEDITLLSAKDFYDAEELARVQNTILKQITEEDGWKGLITLRNKITKEPIPCEVSYMLIRDPETGEVIGRGANARDLRPEIKAKAELKLLATIVDISEDFCNYCDLDGGTLYMNAAGRQLIGLKEQDIKGSNMFAYHSADSSRVIHEVILPQLLTDGRWSGPLELVHQQTGEIIPIHKQLFIICDEFTGKPVAFAGIARDLRPELTFRKALDERNSELQNTVQELNFLADSVPSVVWTSKPDGNLDYINQRWNERGGTALEDSLGTGWANGLHPDDLPAALAAWSESLQTGNPYQIEFRIKDKKGEYRWWLVRALPLRNEAGEIVKWYGTNTDITEQKELQRQKDDFLGIASHELKTPITSIKAYAQVMQKLFLRSGDNRNADLVGKMNRQINRLNSLVGDLLDVTKISAGRLQFNYETFDFNQLVEEVIEDVQPTTTKHLIKKALSFKKELTGDRDRISQVITNLLTNAIKYSPEANEIIIYTEDYNGEAKLCVQDFGIGISSEKKDKVFEQFYRVSGTQEYTFPGLGLGLYISSEIINRLGGKIWVTSVEGKGSTFCFSLPVKQLSI</sequence>
<dbReference type="NCBIfam" id="TIGR00229">
    <property type="entry name" value="sensory_box"/>
    <property type="match status" value="3"/>
</dbReference>
<keyword evidence="5" id="KW-0597">Phosphoprotein</keyword>
<dbReference type="InterPro" id="IPR005467">
    <property type="entry name" value="His_kinase_dom"/>
</dbReference>
<feature type="domain" description="PAC" evidence="14">
    <location>
        <begin position="78"/>
        <end position="136"/>
    </location>
</feature>
<dbReference type="GO" id="GO:0005886">
    <property type="term" value="C:plasma membrane"/>
    <property type="evidence" value="ECO:0007669"/>
    <property type="project" value="UniProtKB-SubCell"/>
</dbReference>
<dbReference type="EC" id="2.7.13.3" evidence="3"/>
<feature type="domain" description="PAS" evidence="13">
    <location>
        <begin position="263"/>
        <end position="335"/>
    </location>
</feature>
<dbReference type="FunFam" id="3.30.565.10:FF:000023">
    <property type="entry name" value="PAS domain-containing sensor histidine kinase"/>
    <property type="match status" value="1"/>
</dbReference>
<dbReference type="PANTHER" id="PTHR43304:SF1">
    <property type="entry name" value="PAC DOMAIN-CONTAINING PROTEIN"/>
    <property type="match status" value="1"/>
</dbReference>
<feature type="domain" description="PAS" evidence="13">
    <location>
        <begin position="523"/>
        <end position="593"/>
    </location>
</feature>
<evidence type="ECO:0000256" key="10">
    <source>
        <dbReference type="ARBA" id="ARBA00023012"/>
    </source>
</evidence>
<reference evidence="15 16" key="1">
    <citation type="submission" date="2017-08" db="EMBL/GenBank/DDBJ databases">
        <title>Complete genome sequence of Mucilaginibacter sp. strain BJC16-A31.</title>
        <authorList>
            <consortium name="Henan University of Science and Technology"/>
            <person name="You X."/>
        </authorList>
    </citation>
    <scope>NUCLEOTIDE SEQUENCE [LARGE SCALE GENOMIC DNA]</scope>
    <source>
        <strain evidence="15 16">BJC16-A31</strain>
    </source>
</reference>
<dbReference type="SMART" id="SM00091">
    <property type="entry name" value="PAS"/>
    <property type="match status" value="5"/>
</dbReference>
<name>A0A223NT90_9SPHI</name>
<dbReference type="Proteomes" id="UP000215002">
    <property type="component" value="Chromosome"/>
</dbReference>
<dbReference type="GO" id="GO:0005524">
    <property type="term" value="F:ATP binding"/>
    <property type="evidence" value="ECO:0007669"/>
    <property type="project" value="UniProtKB-KW"/>
</dbReference>
<dbReference type="PROSITE" id="PS50113">
    <property type="entry name" value="PAC"/>
    <property type="match status" value="3"/>
</dbReference>
<dbReference type="GO" id="GO:0000155">
    <property type="term" value="F:phosphorelay sensor kinase activity"/>
    <property type="evidence" value="ECO:0007669"/>
    <property type="project" value="InterPro"/>
</dbReference>
<evidence type="ECO:0000256" key="2">
    <source>
        <dbReference type="ARBA" id="ARBA00004236"/>
    </source>
</evidence>
<evidence type="ECO:0000256" key="5">
    <source>
        <dbReference type="ARBA" id="ARBA00022553"/>
    </source>
</evidence>
<keyword evidence="8 15" id="KW-0418">Kinase</keyword>
<dbReference type="InterPro" id="IPR052162">
    <property type="entry name" value="Sensor_kinase/Photoreceptor"/>
</dbReference>
<dbReference type="CDD" id="cd00130">
    <property type="entry name" value="PAS"/>
    <property type="match status" value="3"/>
</dbReference>
<dbReference type="InterPro" id="IPR001610">
    <property type="entry name" value="PAC"/>
</dbReference>
<protein>
    <recommendedName>
        <fullName evidence="3">histidine kinase</fullName>
        <ecNumber evidence="3">2.7.13.3</ecNumber>
    </recommendedName>
</protein>
<dbReference type="Gene3D" id="2.10.70.100">
    <property type="match status" value="1"/>
</dbReference>
<evidence type="ECO:0000313" key="16">
    <source>
        <dbReference type="Proteomes" id="UP000215002"/>
    </source>
</evidence>
<dbReference type="PROSITE" id="PS50112">
    <property type="entry name" value="PAS"/>
    <property type="match status" value="4"/>
</dbReference>
<dbReference type="Pfam" id="PF08447">
    <property type="entry name" value="PAS_3"/>
    <property type="match status" value="2"/>
</dbReference>
<dbReference type="RefSeq" id="WP_094569617.1">
    <property type="nucleotide sequence ID" value="NZ_CP022743.1"/>
</dbReference>
<evidence type="ECO:0000256" key="11">
    <source>
        <dbReference type="ARBA" id="ARBA00023136"/>
    </source>
</evidence>
<keyword evidence="16" id="KW-1185">Reference proteome</keyword>
<dbReference type="SUPFAM" id="SSF55874">
    <property type="entry name" value="ATPase domain of HSP90 chaperone/DNA topoisomerase II/histidine kinase"/>
    <property type="match status" value="1"/>
</dbReference>
<feature type="domain" description="PAC" evidence="14">
    <location>
        <begin position="596"/>
        <end position="648"/>
    </location>
</feature>
<evidence type="ECO:0000259" key="14">
    <source>
        <dbReference type="PROSITE" id="PS50113"/>
    </source>
</evidence>
<dbReference type="OrthoDB" id="9813151at2"/>
<evidence type="ECO:0000256" key="6">
    <source>
        <dbReference type="ARBA" id="ARBA00022679"/>
    </source>
</evidence>
<dbReference type="Pfam" id="PF00512">
    <property type="entry name" value="HisKA"/>
    <property type="match status" value="1"/>
</dbReference>
<keyword evidence="4" id="KW-1003">Cell membrane</keyword>
<dbReference type="Gene3D" id="1.10.287.130">
    <property type="match status" value="1"/>
</dbReference>
<comment type="subcellular location">
    <subcellularLocation>
        <location evidence="2">Cell membrane</location>
    </subcellularLocation>
</comment>
<feature type="domain" description="PAC" evidence="14">
    <location>
        <begin position="213"/>
        <end position="266"/>
    </location>
</feature>
<evidence type="ECO:0000313" key="15">
    <source>
        <dbReference type="EMBL" id="ASU33115.1"/>
    </source>
</evidence>
<dbReference type="InterPro" id="IPR013655">
    <property type="entry name" value="PAS_fold_3"/>
</dbReference>
<evidence type="ECO:0000256" key="3">
    <source>
        <dbReference type="ARBA" id="ARBA00012438"/>
    </source>
</evidence>
<dbReference type="SUPFAM" id="SSF47384">
    <property type="entry name" value="Homodimeric domain of signal transducing histidine kinase"/>
    <property type="match status" value="1"/>
</dbReference>
<dbReference type="SMART" id="SM00388">
    <property type="entry name" value="HisKA"/>
    <property type="match status" value="1"/>
</dbReference>
<keyword evidence="9" id="KW-0067">ATP-binding</keyword>
<dbReference type="InterPro" id="IPR035965">
    <property type="entry name" value="PAS-like_dom_sf"/>
</dbReference>
<dbReference type="Pfam" id="PF02518">
    <property type="entry name" value="HATPase_c"/>
    <property type="match status" value="1"/>
</dbReference>
<dbReference type="PRINTS" id="PR00344">
    <property type="entry name" value="BCTRLSENSOR"/>
</dbReference>
<dbReference type="InterPro" id="IPR000014">
    <property type="entry name" value="PAS"/>
</dbReference>
<gene>
    <name evidence="15" type="ORF">MuYL_1215</name>
</gene>
<feature type="domain" description="PAS" evidence="13">
    <location>
        <begin position="137"/>
        <end position="208"/>
    </location>
</feature>
<evidence type="ECO:0000256" key="1">
    <source>
        <dbReference type="ARBA" id="ARBA00000085"/>
    </source>
</evidence>
<accession>A0A223NT90</accession>
<dbReference type="InterPro" id="IPR003594">
    <property type="entry name" value="HATPase_dom"/>
</dbReference>
<dbReference type="InterPro" id="IPR036890">
    <property type="entry name" value="HATPase_C_sf"/>
</dbReference>
<proteinExistence type="predicted"/>
<keyword evidence="11" id="KW-0472">Membrane</keyword>
<evidence type="ECO:0000256" key="7">
    <source>
        <dbReference type="ARBA" id="ARBA00022741"/>
    </source>
</evidence>
<evidence type="ECO:0000256" key="4">
    <source>
        <dbReference type="ARBA" id="ARBA00022475"/>
    </source>
</evidence>
<dbReference type="AlphaFoldDB" id="A0A223NT90"/>
<dbReference type="EMBL" id="CP022743">
    <property type="protein sequence ID" value="ASU33115.1"/>
    <property type="molecule type" value="Genomic_DNA"/>
</dbReference>
<dbReference type="SMART" id="SM00387">
    <property type="entry name" value="HATPase_c"/>
    <property type="match status" value="1"/>
</dbReference>
<organism evidence="15 16">
    <name type="scientific">Mucilaginibacter xinganensis</name>
    <dbReference type="NCBI Taxonomy" id="1234841"/>
    <lineage>
        <taxon>Bacteria</taxon>
        <taxon>Pseudomonadati</taxon>
        <taxon>Bacteroidota</taxon>
        <taxon>Sphingobacteriia</taxon>
        <taxon>Sphingobacteriales</taxon>
        <taxon>Sphingobacteriaceae</taxon>
        <taxon>Mucilaginibacter</taxon>
    </lineage>
</organism>
<dbReference type="FunFam" id="3.30.450.20:FF:000099">
    <property type="entry name" value="Sensory box sensor histidine kinase"/>
    <property type="match status" value="1"/>
</dbReference>
<dbReference type="SUPFAM" id="SSF55785">
    <property type="entry name" value="PYP-like sensor domain (PAS domain)"/>
    <property type="match status" value="5"/>
</dbReference>
<dbReference type="Pfam" id="PF13426">
    <property type="entry name" value="PAS_9"/>
    <property type="match status" value="2"/>
</dbReference>
<dbReference type="CDD" id="cd00082">
    <property type="entry name" value="HisKA"/>
    <property type="match status" value="1"/>
</dbReference>
<dbReference type="SMART" id="SM00086">
    <property type="entry name" value="PAC"/>
    <property type="match status" value="5"/>
</dbReference>
<evidence type="ECO:0000256" key="8">
    <source>
        <dbReference type="ARBA" id="ARBA00022777"/>
    </source>
</evidence>
<feature type="domain" description="PAS" evidence="13">
    <location>
        <begin position="407"/>
        <end position="459"/>
    </location>
</feature>
<keyword evidence="6" id="KW-0808">Transferase</keyword>